<accession>A0A4R2NBZ1</accession>
<evidence type="ECO:0000313" key="1">
    <source>
        <dbReference type="EMBL" id="TCP18627.1"/>
    </source>
</evidence>
<keyword evidence="2" id="KW-1185">Reference proteome</keyword>
<dbReference type="EMBL" id="SLXK01000070">
    <property type="protein sequence ID" value="TCP18627.1"/>
    <property type="molecule type" value="Genomic_DNA"/>
</dbReference>
<name>A0A4R2NBZ1_9BACL</name>
<gene>
    <name evidence="1" type="ORF">EV207_1706</name>
</gene>
<sequence length="110" mass="12452">MLTYGIVDSKLDKVKPLDEELVCEKIEDTVRGFGLTMAQKTTLSTKKGCSHWHFKKGKEKGVLEVTYWPKRHALWLDIHDNRRVDWNVAVIGDLAAAFAGYFGGRVEISS</sequence>
<organism evidence="1 2">
    <name type="scientific">Scopulibacillus darangshiensis</name>
    <dbReference type="NCBI Taxonomy" id="442528"/>
    <lineage>
        <taxon>Bacteria</taxon>
        <taxon>Bacillati</taxon>
        <taxon>Bacillota</taxon>
        <taxon>Bacilli</taxon>
        <taxon>Bacillales</taxon>
        <taxon>Sporolactobacillaceae</taxon>
        <taxon>Scopulibacillus</taxon>
    </lineage>
</organism>
<reference evidence="1 2" key="1">
    <citation type="submission" date="2019-03" db="EMBL/GenBank/DDBJ databases">
        <title>Genomic Encyclopedia of Type Strains, Phase IV (KMG-IV): sequencing the most valuable type-strain genomes for metagenomic binning, comparative biology and taxonomic classification.</title>
        <authorList>
            <person name="Goeker M."/>
        </authorList>
    </citation>
    <scope>NUCLEOTIDE SEQUENCE [LARGE SCALE GENOMIC DNA]</scope>
    <source>
        <strain evidence="1 2">DSM 19377</strain>
    </source>
</reference>
<dbReference type="RefSeq" id="WP_132748576.1">
    <property type="nucleotide sequence ID" value="NZ_SLXK01000070.1"/>
</dbReference>
<evidence type="ECO:0000313" key="2">
    <source>
        <dbReference type="Proteomes" id="UP000295416"/>
    </source>
</evidence>
<proteinExistence type="predicted"/>
<comment type="caution">
    <text evidence="1">The sequence shown here is derived from an EMBL/GenBank/DDBJ whole genome shotgun (WGS) entry which is preliminary data.</text>
</comment>
<dbReference type="AlphaFoldDB" id="A0A4R2NBZ1"/>
<protein>
    <submittedName>
        <fullName evidence="1">Uncharacterized protein</fullName>
    </submittedName>
</protein>
<dbReference type="OrthoDB" id="8452012at2"/>
<dbReference type="Proteomes" id="UP000295416">
    <property type="component" value="Unassembled WGS sequence"/>
</dbReference>